<accession>A0A067RJI0</accession>
<evidence type="ECO:0000256" key="1">
    <source>
        <dbReference type="SAM" id="MobiDB-lite"/>
    </source>
</evidence>
<feature type="compositionally biased region" description="Polar residues" evidence="1">
    <location>
        <begin position="141"/>
        <end position="151"/>
    </location>
</feature>
<feature type="compositionally biased region" description="Basic and acidic residues" evidence="1">
    <location>
        <begin position="429"/>
        <end position="442"/>
    </location>
</feature>
<feature type="region of interest" description="Disordered" evidence="1">
    <location>
        <begin position="421"/>
        <end position="484"/>
    </location>
</feature>
<feature type="compositionally biased region" description="Basic and acidic residues" evidence="1">
    <location>
        <begin position="16"/>
        <end position="26"/>
    </location>
</feature>
<evidence type="ECO:0000313" key="3">
    <source>
        <dbReference type="Proteomes" id="UP000027135"/>
    </source>
</evidence>
<feature type="compositionally biased region" description="Basic and acidic residues" evidence="1">
    <location>
        <begin position="152"/>
        <end position="165"/>
    </location>
</feature>
<sequence length="498" mass="57539">MERQSELDAADLESADESREKVIRDTSDEDDDEDVYEPFESYNYESRHVRYPGNRLQNEEYPYPDEDWNSKRGYFIYHEADNPSQNYNHKETKRRDNKSESYVAEPQDTDVDGGGPSKLNRTSEDSAKIVTKSGVKGFYIQRSSDTATESSNPDRRKESVKEKSGAKVLTYVVDQKTGEGSWIPGVDDTKDVERDEGETLEIEEPKRANVRGSSKSRNSLRKQNGKERKALVNKEGYQEENPEDVLVTDMGNKESGGDDRDRKVKTNRGKSRKEKRPSNHDTEEYAVEVNPDEIRDDSSLNPTNKKKLSQNRLRKHSGKYRQKDKTRGEQLPEDTSGDDEERSKNSRRNFRKKDRENLEFESDDDDDDEEASDTYKFDRAPKSRKSAHRRNRPGQYKSDVNQFKDTDRKIKSSASEIIYYEEAFPEATTHNEERKDGYKEETGDGEGDGEEYHEEGIASAPPERKGYSDDEGGDGRVQDFVKHPGDRFYYYVDEPEEI</sequence>
<reference evidence="2 3" key="1">
    <citation type="journal article" date="2014" name="Nat. Commun.">
        <title>Molecular traces of alternative social organization in a termite genome.</title>
        <authorList>
            <person name="Terrapon N."/>
            <person name="Li C."/>
            <person name="Robertson H.M."/>
            <person name="Ji L."/>
            <person name="Meng X."/>
            <person name="Booth W."/>
            <person name="Chen Z."/>
            <person name="Childers C.P."/>
            <person name="Glastad K.M."/>
            <person name="Gokhale K."/>
            <person name="Gowin J."/>
            <person name="Gronenberg W."/>
            <person name="Hermansen R.A."/>
            <person name="Hu H."/>
            <person name="Hunt B.G."/>
            <person name="Huylmans A.K."/>
            <person name="Khalil S.M."/>
            <person name="Mitchell R.D."/>
            <person name="Munoz-Torres M.C."/>
            <person name="Mustard J.A."/>
            <person name="Pan H."/>
            <person name="Reese J.T."/>
            <person name="Scharf M.E."/>
            <person name="Sun F."/>
            <person name="Vogel H."/>
            <person name="Xiao J."/>
            <person name="Yang W."/>
            <person name="Yang Z."/>
            <person name="Yang Z."/>
            <person name="Zhou J."/>
            <person name="Zhu J."/>
            <person name="Brent C.S."/>
            <person name="Elsik C.G."/>
            <person name="Goodisman M.A."/>
            <person name="Liberles D.A."/>
            <person name="Roe R.M."/>
            <person name="Vargo E.L."/>
            <person name="Vilcinskas A."/>
            <person name="Wang J."/>
            <person name="Bornberg-Bauer E."/>
            <person name="Korb J."/>
            <person name="Zhang G."/>
            <person name="Liebig J."/>
        </authorList>
    </citation>
    <scope>NUCLEOTIDE SEQUENCE [LARGE SCALE GENOMIC DNA]</scope>
    <source>
        <tissue evidence="2">Whole organism</tissue>
    </source>
</reference>
<dbReference type="AlphaFoldDB" id="A0A067RJI0"/>
<feature type="compositionally biased region" description="Basic and acidic residues" evidence="1">
    <location>
        <begin position="462"/>
        <end position="484"/>
    </location>
</feature>
<feature type="compositionally biased region" description="Acidic residues" evidence="1">
    <location>
        <begin position="27"/>
        <end position="37"/>
    </location>
</feature>
<name>A0A067RJI0_ZOONE</name>
<feature type="compositionally biased region" description="Acidic residues" evidence="1">
    <location>
        <begin position="359"/>
        <end position="372"/>
    </location>
</feature>
<dbReference type="InParanoid" id="A0A067RJI0"/>
<organism evidence="2 3">
    <name type="scientific">Zootermopsis nevadensis</name>
    <name type="common">Dampwood termite</name>
    <dbReference type="NCBI Taxonomy" id="136037"/>
    <lineage>
        <taxon>Eukaryota</taxon>
        <taxon>Metazoa</taxon>
        <taxon>Ecdysozoa</taxon>
        <taxon>Arthropoda</taxon>
        <taxon>Hexapoda</taxon>
        <taxon>Insecta</taxon>
        <taxon>Pterygota</taxon>
        <taxon>Neoptera</taxon>
        <taxon>Polyneoptera</taxon>
        <taxon>Dictyoptera</taxon>
        <taxon>Blattodea</taxon>
        <taxon>Blattoidea</taxon>
        <taxon>Termitoidae</taxon>
        <taxon>Termopsidae</taxon>
        <taxon>Zootermopsis</taxon>
    </lineage>
</organism>
<feature type="region of interest" description="Disordered" evidence="1">
    <location>
        <begin position="79"/>
        <end position="408"/>
    </location>
</feature>
<keyword evidence="3" id="KW-1185">Reference proteome</keyword>
<feature type="compositionally biased region" description="Basic residues" evidence="1">
    <location>
        <begin position="304"/>
        <end position="320"/>
    </location>
</feature>
<feature type="compositionally biased region" description="Basic and acidic residues" evidence="1">
    <location>
        <begin position="321"/>
        <end position="330"/>
    </location>
</feature>
<feature type="compositionally biased region" description="Acidic residues" evidence="1">
    <location>
        <begin position="443"/>
        <end position="453"/>
    </location>
</feature>
<feature type="region of interest" description="Disordered" evidence="1">
    <location>
        <begin position="1"/>
        <end position="41"/>
    </location>
</feature>
<dbReference type="EMBL" id="KK852594">
    <property type="protein sequence ID" value="KDR20665.1"/>
    <property type="molecule type" value="Genomic_DNA"/>
</dbReference>
<feature type="compositionally biased region" description="Basic residues" evidence="1">
    <location>
        <begin position="382"/>
        <end position="392"/>
    </location>
</feature>
<feature type="compositionally biased region" description="Basic and acidic residues" evidence="1">
    <location>
        <begin position="251"/>
        <end position="264"/>
    </location>
</feature>
<feature type="compositionally biased region" description="Basic and acidic residues" evidence="1">
    <location>
        <begin position="88"/>
        <end position="99"/>
    </location>
</feature>
<feature type="compositionally biased region" description="Basic residues" evidence="1">
    <location>
        <begin position="265"/>
        <end position="275"/>
    </location>
</feature>
<feature type="compositionally biased region" description="Acidic residues" evidence="1">
    <location>
        <begin position="331"/>
        <end position="340"/>
    </location>
</feature>
<dbReference type="Proteomes" id="UP000027135">
    <property type="component" value="Unassembled WGS sequence"/>
</dbReference>
<evidence type="ECO:0000313" key="2">
    <source>
        <dbReference type="EMBL" id="KDR20665.1"/>
    </source>
</evidence>
<gene>
    <name evidence="2" type="ORF">L798_04453</name>
</gene>
<protein>
    <submittedName>
        <fullName evidence="2">Uncharacterized protein</fullName>
    </submittedName>
</protein>
<proteinExistence type="predicted"/>